<dbReference type="InterPro" id="IPR011010">
    <property type="entry name" value="DNA_brk_join_enz"/>
</dbReference>
<name>A0A923N125_9FLAO</name>
<dbReference type="Proteomes" id="UP000641454">
    <property type="component" value="Unassembled WGS sequence"/>
</dbReference>
<evidence type="ECO:0000313" key="5">
    <source>
        <dbReference type="EMBL" id="MBC5845364.1"/>
    </source>
</evidence>
<dbReference type="InterPro" id="IPR050090">
    <property type="entry name" value="Tyrosine_recombinase_XerCD"/>
</dbReference>
<evidence type="ECO:0000256" key="1">
    <source>
        <dbReference type="ARBA" id="ARBA00008857"/>
    </source>
</evidence>
<dbReference type="PANTHER" id="PTHR30349">
    <property type="entry name" value="PHAGE INTEGRASE-RELATED"/>
    <property type="match status" value="1"/>
</dbReference>
<dbReference type="Pfam" id="PF13102">
    <property type="entry name" value="Phage_int_SAM_5"/>
    <property type="match status" value="1"/>
</dbReference>
<dbReference type="InterPro" id="IPR013762">
    <property type="entry name" value="Integrase-like_cat_sf"/>
</dbReference>
<dbReference type="SUPFAM" id="SSF56349">
    <property type="entry name" value="DNA breaking-rejoining enzymes"/>
    <property type="match status" value="1"/>
</dbReference>
<dbReference type="PANTHER" id="PTHR30349:SF64">
    <property type="entry name" value="PROPHAGE INTEGRASE INTD-RELATED"/>
    <property type="match status" value="1"/>
</dbReference>
<evidence type="ECO:0000256" key="3">
    <source>
        <dbReference type="ARBA" id="ARBA00023172"/>
    </source>
</evidence>
<accession>A0A923N125</accession>
<evidence type="ECO:0000313" key="6">
    <source>
        <dbReference type="Proteomes" id="UP000641454"/>
    </source>
</evidence>
<reference evidence="5 6" key="1">
    <citation type="submission" date="2020-08" db="EMBL/GenBank/DDBJ databases">
        <title>Description of novel Flavobacterium F-392 isolate.</title>
        <authorList>
            <person name="Saticioglu I.B."/>
            <person name="Duman M."/>
            <person name="Altun S."/>
        </authorList>
    </citation>
    <scope>NUCLEOTIDE SEQUENCE [LARGE SCALE GENOMIC DNA]</scope>
    <source>
        <strain evidence="5 6">F-392</strain>
    </source>
</reference>
<dbReference type="GO" id="GO:0006310">
    <property type="term" value="P:DNA recombination"/>
    <property type="evidence" value="ECO:0007669"/>
    <property type="project" value="UniProtKB-KW"/>
</dbReference>
<protein>
    <submittedName>
        <fullName evidence="5">Site-specific integrase</fullName>
    </submittedName>
</protein>
<keyword evidence="6" id="KW-1185">Reference proteome</keyword>
<keyword evidence="3" id="KW-0233">DNA recombination</keyword>
<dbReference type="Gene3D" id="1.10.443.10">
    <property type="entry name" value="Intergrase catalytic core"/>
    <property type="match status" value="1"/>
</dbReference>
<dbReference type="RefSeq" id="WP_187019804.1">
    <property type="nucleotide sequence ID" value="NZ_JACRUK010000036.1"/>
</dbReference>
<dbReference type="PROSITE" id="PS51898">
    <property type="entry name" value="TYR_RECOMBINASE"/>
    <property type="match status" value="1"/>
</dbReference>
<dbReference type="InterPro" id="IPR025269">
    <property type="entry name" value="SAM-like_dom"/>
</dbReference>
<evidence type="ECO:0000256" key="2">
    <source>
        <dbReference type="ARBA" id="ARBA00023125"/>
    </source>
</evidence>
<proteinExistence type="inferred from homology"/>
<dbReference type="Pfam" id="PF17293">
    <property type="entry name" value="Arm-DNA-bind_5"/>
    <property type="match status" value="1"/>
</dbReference>
<dbReference type="InterPro" id="IPR002104">
    <property type="entry name" value="Integrase_catalytic"/>
</dbReference>
<gene>
    <name evidence="5" type="ORF">H8R25_13060</name>
</gene>
<dbReference type="Gene3D" id="1.10.150.130">
    <property type="match status" value="1"/>
</dbReference>
<dbReference type="EMBL" id="JACRUL010000035">
    <property type="protein sequence ID" value="MBC5845364.1"/>
    <property type="molecule type" value="Genomic_DNA"/>
</dbReference>
<dbReference type="CDD" id="cd01185">
    <property type="entry name" value="INTN1_C_like"/>
    <property type="match status" value="1"/>
</dbReference>
<keyword evidence="2" id="KW-0238">DNA-binding</keyword>
<evidence type="ECO:0000259" key="4">
    <source>
        <dbReference type="PROSITE" id="PS51898"/>
    </source>
</evidence>
<comment type="caution">
    <text evidence="5">The sequence shown here is derived from an EMBL/GenBank/DDBJ whole genome shotgun (WGS) entry which is preliminary data.</text>
</comment>
<dbReference type="GO" id="GO:0003677">
    <property type="term" value="F:DNA binding"/>
    <property type="evidence" value="ECO:0007669"/>
    <property type="project" value="UniProtKB-KW"/>
</dbReference>
<organism evidence="5 6">
    <name type="scientific">Flavobacterium muglaense</name>
    <dbReference type="NCBI Taxonomy" id="2764716"/>
    <lineage>
        <taxon>Bacteria</taxon>
        <taxon>Pseudomonadati</taxon>
        <taxon>Bacteroidota</taxon>
        <taxon>Flavobacteriia</taxon>
        <taxon>Flavobacteriales</taxon>
        <taxon>Flavobacteriaceae</taxon>
        <taxon>Flavobacterium</taxon>
    </lineage>
</organism>
<comment type="similarity">
    <text evidence="1">Belongs to the 'phage' integrase family.</text>
</comment>
<dbReference type="GO" id="GO:0015074">
    <property type="term" value="P:DNA integration"/>
    <property type="evidence" value="ECO:0007669"/>
    <property type="project" value="InterPro"/>
</dbReference>
<dbReference type="Pfam" id="PF00589">
    <property type="entry name" value="Phage_integrase"/>
    <property type="match status" value="1"/>
</dbReference>
<sequence>MKAKITLHIYTKTTKANVAGQLPIYIRLTVDGQRFEFSSKKFIDKSKWSPELSKMKGSSEEARTLNNYLDLMKSKVFDIQMQLIHKNEELSLENFKSRILGTHQRERMIIPIYQNHNDKIEDLIGNGYAYGTLERFKISLKHLQEFILWKYNVSDISIAKIDYAFITEFEFYLRCVKKCNNNTAVKYVRNFRKIIKICLDNDWLDKNPCSRYEGKMKEVERDFLTEEELNRIYNKRFSSERLNLVKDIFIFSCYTGLSYVDVKGLKKDHIAIGIDGEKWIFKNRQKTDTKSKIPVLPIAQEIIQKYSDHPKCLNEDSVLPILTNQKMNAYLKEIGDLCDIPKEITFHMARHTFATSVTLTNGVPIETVSKMLGHKNIQTTQHYAKILDKKVSEDMQVLRDKMKRIIIISKAN</sequence>
<dbReference type="AlphaFoldDB" id="A0A923N125"/>
<feature type="domain" description="Tyr recombinase" evidence="4">
    <location>
        <begin position="219"/>
        <end position="403"/>
    </location>
</feature>
<dbReference type="InterPro" id="IPR035386">
    <property type="entry name" value="Arm-DNA-bind_5"/>
</dbReference>
<dbReference type="InterPro" id="IPR010998">
    <property type="entry name" value="Integrase_recombinase_N"/>
</dbReference>